<keyword evidence="1" id="KW-1133">Transmembrane helix</keyword>
<dbReference type="RefSeq" id="WP_129179798.1">
    <property type="nucleotide sequence ID" value="NZ_JAGIOG010000001.1"/>
</dbReference>
<dbReference type="AlphaFoldDB" id="A0A641AS39"/>
<evidence type="ECO:0000256" key="1">
    <source>
        <dbReference type="SAM" id="Phobius"/>
    </source>
</evidence>
<gene>
    <name evidence="2" type="ORF">ESP62_001270</name>
</gene>
<feature type="transmembrane region" description="Helical" evidence="1">
    <location>
        <begin position="6"/>
        <end position="25"/>
    </location>
</feature>
<keyword evidence="1" id="KW-0812">Transmembrane</keyword>
<evidence type="ECO:0000313" key="3">
    <source>
        <dbReference type="Proteomes" id="UP001515100"/>
    </source>
</evidence>
<sequence>MADVNLWAVAGGVAIYAGGLGTELLRGVLTRSASRTEREDARTQQRQDRREDFEVAALLELQEVILVMARQVGVGIVSDDTHFRATGSWRRGAPLLPDEAGGEASLVAGRTFLKLKPRIPSAELRTVLEAFHYSCTEVTLSPPGDGHNDQAMHDEGMRRAAAMTDRLVAAQDAIDARIRDLYAT</sequence>
<organism evidence="2 3">
    <name type="scientific">Aeromicrobium fastidiosum</name>
    <dbReference type="NCBI Taxonomy" id="52699"/>
    <lineage>
        <taxon>Bacteria</taxon>
        <taxon>Bacillati</taxon>
        <taxon>Actinomycetota</taxon>
        <taxon>Actinomycetes</taxon>
        <taxon>Propionibacteriales</taxon>
        <taxon>Nocardioidaceae</taxon>
        <taxon>Aeromicrobium</taxon>
    </lineage>
</organism>
<protein>
    <submittedName>
        <fullName evidence="2">Uncharacterized protein</fullName>
    </submittedName>
</protein>
<name>A0A641AS39_9ACTN</name>
<reference evidence="2" key="1">
    <citation type="submission" date="2019-09" db="EMBL/GenBank/DDBJ databases">
        <authorList>
            <person name="Li J."/>
        </authorList>
    </citation>
    <scope>NUCLEOTIDE SEQUENCE [LARGE SCALE GENOMIC DNA]</scope>
    <source>
        <strain evidence="2">NRBC 14897</strain>
    </source>
</reference>
<dbReference type="Proteomes" id="UP001515100">
    <property type="component" value="Unassembled WGS sequence"/>
</dbReference>
<comment type="caution">
    <text evidence="2">The sequence shown here is derived from an EMBL/GenBank/DDBJ whole genome shotgun (WGS) entry which is preliminary data.</text>
</comment>
<evidence type="ECO:0000313" key="2">
    <source>
        <dbReference type="EMBL" id="KAA1379871.1"/>
    </source>
</evidence>
<accession>A0A641AS39</accession>
<dbReference type="EMBL" id="SDPP02000001">
    <property type="protein sequence ID" value="KAA1379871.1"/>
    <property type="molecule type" value="Genomic_DNA"/>
</dbReference>
<keyword evidence="1" id="KW-0472">Membrane</keyword>
<keyword evidence="3" id="KW-1185">Reference proteome</keyword>
<proteinExistence type="predicted"/>